<keyword evidence="6" id="KW-1185">Reference proteome</keyword>
<gene>
    <name evidence="5" type="ORF">IFM89_025690</name>
</gene>
<evidence type="ECO:0000313" key="5">
    <source>
        <dbReference type="EMBL" id="KAF9589564.1"/>
    </source>
</evidence>
<feature type="repeat" description="PPR" evidence="3">
    <location>
        <begin position="312"/>
        <end position="346"/>
    </location>
</feature>
<evidence type="ECO:0000256" key="1">
    <source>
        <dbReference type="ARBA" id="ARBA00007626"/>
    </source>
</evidence>
<comment type="caution">
    <text evidence="5">The sequence shown here is derived from an EMBL/GenBank/DDBJ whole genome shotgun (WGS) entry which is preliminary data.</text>
</comment>
<dbReference type="GO" id="GO:0009507">
    <property type="term" value="C:chloroplast"/>
    <property type="evidence" value="ECO:0007669"/>
    <property type="project" value="TreeGrafter"/>
</dbReference>
<dbReference type="SUPFAM" id="SSF81901">
    <property type="entry name" value="HCP-like"/>
    <property type="match status" value="1"/>
</dbReference>
<evidence type="ECO:0000256" key="4">
    <source>
        <dbReference type="SAM" id="MobiDB-lite"/>
    </source>
</evidence>
<proteinExistence type="inferred from homology"/>
<accession>A0A835GZC7</accession>
<name>A0A835GZC7_9MAGN</name>
<evidence type="ECO:0008006" key="7">
    <source>
        <dbReference type="Google" id="ProtNLM"/>
    </source>
</evidence>
<dbReference type="Gene3D" id="1.25.40.10">
    <property type="entry name" value="Tetratricopeptide repeat domain"/>
    <property type="match status" value="3"/>
</dbReference>
<feature type="region of interest" description="Disordered" evidence="4">
    <location>
        <begin position="21"/>
        <end position="70"/>
    </location>
</feature>
<dbReference type="PANTHER" id="PTHR47936">
    <property type="entry name" value="PPR_LONG DOMAIN-CONTAINING PROTEIN"/>
    <property type="match status" value="1"/>
</dbReference>
<dbReference type="PROSITE" id="PS51375">
    <property type="entry name" value="PPR"/>
    <property type="match status" value="3"/>
</dbReference>
<protein>
    <recommendedName>
        <fullName evidence="7">Pentatricopeptide repeat-containing protein</fullName>
    </recommendedName>
</protein>
<evidence type="ECO:0000256" key="3">
    <source>
        <dbReference type="PROSITE-ProRule" id="PRU00708"/>
    </source>
</evidence>
<dbReference type="Pfam" id="PF13812">
    <property type="entry name" value="PPR_3"/>
    <property type="match status" value="1"/>
</dbReference>
<dbReference type="Proteomes" id="UP000631114">
    <property type="component" value="Unassembled WGS sequence"/>
</dbReference>
<keyword evidence="2" id="KW-0677">Repeat</keyword>
<dbReference type="Pfam" id="PF01535">
    <property type="entry name" value="PPR"/>
    <property type="match status" value="2"/>
</dbReference>
<evidence type="ECO:0000256" key="2">
    <source>
        <dbReference type="ARBA" id="ARBA00022737"/>
    </source>
</evidence>
<evidence type="ECO:0000313" key="6">
    <source>
        <dbReference type="Proteomes" id="UP000631114"/>
    </source>
</evidence>
<dbReference type="PANTHER" id="PTHR47936:SF5">
    <property type="entry name" value="PENTACOTRIPEPTIDE-REPEAT REGION OF PRORP DOMAIN-CONTAINING PROTEIN"/>
    <property type="match status" value="1"/>
</dbReference>
<feature type="repeat" description="PPR" evidence="3">
    <location>
        <begin position="242"/>
        <end position="276"/>
    </location>
</feature>
<reference evidence="5 6" key="1">
    <citation type="submission" date="2020-10" db="EMBL/GenBank/DDBJ databases">
        <title>The Coptis chinensis genome and diversification of protoberbering-type alkaloids.</title>
        <authorList>
            <person name="Wang B."/>
            <person name="Shu S."/>
            <person name="Song C."/>
            <person name="Liu Y."/>
        </authorList>
    </citation>
    <scope>NUCLEOTIDE SEQUENCE [LARGE SCALE GENOMIC DNA]</scope>
    <source>
        <strain evidence="5">HL-2020</strain>
        <tissue evidence="5">Leaf</tissue>
    </source>
</reference>
<dbReference type="NCBIfam" id="TIGR00756">
    <property type="entry name" value="PPR"/>
    <property type="match status" value="4"/>
</dbReference>
<dbReference type="AlphaFoldDB" id="A0A835GZC7"/>
<dbReference type="OrthoDB" id="185373at2759"/>
<feature type="repeat" description="PPR" evidence="3">
    <location>
        <begin position="207"/>
        <end position="241"/>
    </location>
</feature>
<dbReference type="InterPro" id="IPR011990">
    <property type="entry name" value="TPR-like_helical_dom_sf"/>
</dbReference>
<organism evidence="5 6">
    <name type="scientific">Coptis chinensis</name>
    <dbReference type="NCBI Taxonomy" id="261450"/>
    <lineage>
        <taxon>Eukaryota</taxon>
        <taxon>Viridiplantae</taxon>
        <taxon>Streptophyta</taxon>
        <taxon>Embryophyta</taxon>
        <taxon>Tracheophyta</taxon>
        <taxon>Spermatophyta</taxon>
        <taxon>Magnoliopsida</taxon>
        <taxon>Ranunculales</taxon>
        <taxon>Ranunculaceae</taxon>
        <taxon>Coptidoideae</taxon>
        <taxon>Coptis</taxon>
    </lineage>
</organism>
<dbReference type="GO" id="GO:0010019">
    <property type="term" value="P:chloroplast-nucleus signaling pathway"/>
    <property type="evidence" value="ECO:0007669"/>
    <property type="project" value="TreeGrafter"/>
</dbReference>
<comment type="similarity">
    <text evidence="1">Belongs to the PPR family. P subfamily.</text>
</comment>
<dbReference type="EMBL" id="JADFTS010000009">
    <property type="protein sequence ID" value="KAF9589564.1"/>
    <property type="molecule type" value="Genomic_DNA"/>
</dbReference>
<dbReference type="GO" id="GO:0031930">
    <property type="term" value="P:mitochondria-nucleus signaling pathway"/>
    <property type="evidence" value="ECO:0007669"/>
    <property type="project" value="TreeGrafter"/>
</dbReference>
<dbReference type="Pfam" id="PF13041">
    <property type="entry name" value="PPR_2"/>
    <property type="match status" value="1"/>
</dbReference>
<dbReference type="InterPro" id="IPR002885">
    <property type="entry name" value="PPR_rpt"/>
</dbReference>
<sequence length="429" mass="48681">MSSSISRLCRLFANNTLIKKTPPPQILTKPLPKEEKTIKQSTPPPQILTKPLPKQEKTTKPSTPPNPSLKDLINIISKEKNLTTLVENFKKFSERRRFRSRHILREQIINRLALAKQHSLVEQVLEHQKKFDNITQESFAAKLISLYGKAGMFDHALKLFDELPELNCTRTVKSFNALLNASVVSKKFDETEKLFREVSLKLSIEPDIHSYTIVIQAFVELGSFDSVVLMLDEMEKNGVKPGLITFNTLLSGFYNNGKFEDAEKIWARMEESGIVPDIYCYNAKLLAFVNAGKVSEAVEIVEQLGNSIEKPNCYTYNILIKWYCRNGNLDEAKSVYDHMLKSDLVPDWYTFEALIPCVCEKGDFDLALKLCEESISSKSSNCHISAYIVQVVVDGLVKESKVGKAKGLVETALSKTYFRSNLKMPQEKE</sequence>